<dbReference type="EMBL" id="CDRZ01000239">
    <property type="protein sequence ID" value="CEO89238.1"/>
    <property type="molecule type" value="Genomic_DNA"/>
</dbReference>
<dbReference type="Proteomes" id="UP000046155">
    <property type="component" value="Unassembled WGS sequence"/>
</dbReference>
<evidence type="ECO:0000313" key="4">
    <source>
        <dbReference type="Proteomes" id="UP000046155"/>
    </source>
</evidence>
<dbReference type="PANTHER" id="PTHR36565">
    <property type="entry name" value="UPF0332 PROTEIN TM_1000"/>
    <property type="match status" value="1"/>
</dbReference>
<comment type="similarity">
    <text evidence="1">Belongs to the UPF0332 family.</text>
</comment>
<evidence type="ECO:0000313" key="3">
    <source>
        <dbReference type="EMBL" id="CEO89238.1"/>
    </source>
</evidence>
<evidence type="ECO:0000259" key="2">
    <source>
        <dbReference type="Pfam" id="PF05168"/>
    </source>
</evidence>
<protein>
    <submittedName>
        <fullName evidence="3">HEPN domain protein</fullName>
    </submittedName>
</protein>
<dbReference type="Pfam" id="PF05168">
    <property type="entry name" value="HEPN"/>
    <property type="match status" value="1"/>
</dbReference>
<name>A0A0B7MM24_9FIRM</name>
<dbReference type="InterPro" id="IPR052226">
    <property type="entry name" value="UPF0332_toxin"/>
</dbReference>
<sequence length="108" mass="12471">MEGSVKELLRYRFRRAEEEFCTADILLEAGQFKASINRSYYSIFHALRSETALDHFDSGKHSGVIAYFNRHYIKDGVFDKSLSKMIDTAYRLRENSHLPDSLLSFPGS</sequence>
<evidence type="ECO:0000256" key="1">
    <source>
        <dbReference type="ARBA" id="ARBA00038248"/>
    </source>
</evidence>
<dbReference type="AlphaFoldDB" id="A0A0B7MM24"/>
<dbReference type="PANTHER" id="PTHR36565:SF1">
    <property type="entry name" value="UPF0332 PROTEIN TM_1000"/>
    <property type="match status" value="1"/>
</dbReference>
<dbReference type="InterPro" id="IPR007842">
    <property type="entry name" value="HEPN_dom"/>
</dbReference>
<gene>
    <name evidence="3" type="ORF">SSCH_420031</name>
</gene>
<feature type="domain" description="HEPN" evidence="2">
    <location>
        <begin position="10"/>
        <end position="100"/>
    </location>
</feature>
<dbReference type="Gene3D" id="1.20.120.330">
    <property type="entry name" value="Nucleotidyltransferases domain 2"/>
    <property type="match status" value="1"/>
</dbReference>
<organism evidence="3 4">
    <name type="scientific">Syntrophaceticus schinkii</name>
    <dbReference type="NCBI Taxonomy" id="499207"/>
    <lineage>
        <taxon>Bacteria</taxon>
        <taxon>Bacillati</taxon>
        <taxon>Bacillota</taxon>
        <taxon>Clostridia</taxon>
        <taxon>Thermoanaerobacterales</taxon>
        <taxon>Thermoanaerobacterales Family III. Incertae Sedis</taxon>
        <taxon>Syntrophaceticus</taxon>
    </lineage>
</organism>
<keyword evidence="4" id="KW-1185">Reference proteome</keyword>
<accession>A0A0B7MM24</accession>
<proteinExistence type="inferred from homology"/>
<reference evidence="4" key="1">
    <citation type="submission" date="2015-01" db="EMBL/GenBank/DDBJ databases">
        <authorList>
            <person name="Manzoor Shahid"/>
            <person name="Zubair Saima"/>
        </authorList>
    </citation>
    <scope>NUCLEOTIDE SEQUENCE [LARGE SCALE GENOMIC DNA]</scope>
    <source>
        <strain evidence="4">Sp3</strain>
    </source>
</reference>